<dbReference type="PANTHER" id="PTHR21599:SF0">
    <property type="entry name" value="GLYCERATE KINASE"/>
    <property type="match status" value="1"/>
</dbReference>
<reference evidence="4" key="1">
    <citation type="submission" date="2020-05" db="EMBL/GenBank/DDBJ databases">
        <authorList>
            <person name="Chiriac C."/>
            <person name="Salcher M."/>
            <person name="Ghai R."/>
            <person name="Kavagutti S V."/>
        </authorList>
    </citation>
    <scope>NUCLEOTIDE SEQUENCE</scope>
</reference>
<dbReference type="GO" id="GO:0031388">
    <property type="term" value="P:organic acid phosphorylation"/>
    <property type="evidence" value="ECO:0007669"/>
    <property type="project" value="InterPro"/>
</dbReference>
<gene>
    <name evidence="4" type="ORF">UFOPK3752_02301</name>
</gene>
<dbReference type="InterPro" id="IPR036129">
    <property type="entry name" value="Glycerate_kinase_sf"/>
</dbReference>
<dbReference type="GO" id="GO:0008887">
    <property type="term" value="F:glycerate kinase activity"/>
    <property type="evidence" value="ECO:0007669"/>
    <property type="project" value="InterPro"/>
</dbReference>
<organism evidence="4">
    <name type="scientific">freshwater metagenome</name>
    <dbReference type="NCBI Taxonomy" id="449393"/>
    <lineage>
        <taxon>unclassified sequences</taxon>
        <taxon>metagenomes</taxon>
        <taxon>ecological metagenomes</taxon>
    </lineage>
</organism>
<protein>
    <submittedName>
        <fullName evidence="4">Unannotated protein</fullName>
    </submittedName>
</protein>
<dbReference type="InterPro" id="IPR018197">
    <property type="entry name" value="Glycerate_kinase_RE-like"/>
</dbReference>
<dbReference type="Gene3D" id="3.40.50.10350">
    <property type="entry name" value="Glycerate kinase, domain 1"/>
    <property type="match status" value="1"/>
</dbReference>
<dbReference type="SUPFAM" id="SSF110738">
    <property type="entry name" value="Glycerate kinase I"/>
    <property type="match status" value="1"/>
</dbReference>
<evidence type="ECO:0000256" key="2">
    <source>
        <dbReference type="ARBA" id="ARBA00022679"/>
    </source>
</evidence>
<dbReference type="EMBL" id="CAFBND010000162">
    <property type="protein sequence ID" value="CAB4961397.1"/>
    <property type="molecule type" value="Genomic_DNA"/>
</dbReference>
<evidence type="ECO:0000313" key="4">
    <source>
        <dbReference type="EMBL" id="CAB4961397.1"/>
    </source>
</evidence>
<dbReference type="AlphaFoldDB" id="A0A6J7L059"/>
<accession>A0A6J7L059</accession>
<dbReference type="Gene3D" id="3.90.1510.10">
    <property type="entry name" value="Glycerate kinase, domain 2"/>
    <property type="match status" value="1"/>
</dbReference>
<dbReference type="NCBIfam" id="TIGR00045">
    <property type="entry name" value="glycerate kinase"/>
    <property type="match status" value="1"/>
</dbReference>
<sequence>MRILIAPDKFAGTLSAPEASAAIARGWRRTAPDDVIVEIPLADGGPGFLDVLRACLGGELLSLTVTGPTGAPVEAAVLMATGADDVPTAYLESAQACGLHLTEPADRDPRVTTSRGVGELLVAAIEAGARRVVVGLGGSGTNDAGAGMLAALGARAVDSGGADVSELLSLGGAGLRGIAHVDLEAARARVGGGGDLDGGAGISSGPGLTGGSGALEIIIATDVDNPLLGLRGATNGFGPQKGADQASVMVLEGSLEAFVSAVGRRPDGKEPAVALGAGAAGGLGYAFLHLGATRVPGIATVLEIVSLARRVGECDLVITGEGAFDWQSLRGKVVAGVAEAALSQGRPCLVLAGRSELGRREFAASGVSAAFSVVDHLSQQGHPSEDAFEDPAGKLADLAERAARTWSR</sequence>
<keyword evidence="2" id="KW-0808">Transferase</keyword>
<dbReference type="InterPro" id="IPR018193">
    <property type="entry name" value="Glyc_kinase_flavodox-like_fold"/>
</dbReference>
<evidence type="ECO:0000256" key="3">
    <source>
        <dbReference type="ARBA" id="ARBA00022777"/>
    </source>
</evidence>
<dbReference type="InterPro" id="IPR004381">
    <property type="entry name" value="Glycerate_kinase"/>
</dbReference>
<comment type="similarity">
    <text evidence="1">Belongs to the glycerate kinase type-1 family.</text>
</comment>
<dbReference type="PIRSF" id="PIRSF006078">
    <property type="entry name" value="GlxK"/>
    <property type="match status" value="1"/>
</dbReference>
<dbReference type="PANTHER" id="PTHR21599">
    <property type="entry name" value="GLYCERATE KINASE"/>
    <property type="match status" value="1"/>
</dbReference>
<proteinExistence type="inferred from homology"/>
<dbReference type="Pfam" id="PF02595">
    <property type="entry name" value="Gly_kinase"/>
    <property type="match status" value="1"/>
</dbReference>
<keyword evidence="3" id="KW-0418">Kinase</keyword>
<evidence type="ECO:0000256" key="1">
    <source>
        <dbReference type="ARBA" id="ARBA00006284"/>
    </source>
</evidence>
<name>A0A6J7L059_9ZZZZ</name>